<gene>
    <name evidence="1" type="ORF">AVDCRST_MAG72-2330</name>
</gene>
<reference evidence="1" key="1">
    <citation type="submission" date="2020-02" db="EMBL/GenBank/DDBJ databases">
        <authorList>
            <person name="Meier V. D."/>
        </authorList>
    </citation>
    <scope>NUCLEOTIDE SEQUENCE</scope>
    <source>
        <strain evidence="1">AVDCRST_MAG72</strain>
    </source>
</reference>
<organism evidence="1">
    <name type="scientific">uncultured Nocardioidaceae bacterium</name>
    <dbReference type="NCBI Taxonomy" id="253824"/>
    <lineage>
        <taxon>Bacteria</taxon>
        <taxon>Bacillati</taxon>
        <taxon>Actinomycetota</taxon>
        <taxon>Actinomycetes</taxon>
        <taxon>Propionibacteriales</taxon>
        <taxon>Nocardioidaceae</taxon>
        <taxon>environmental samples</taxon>
    </lineage>
</organism>
<protein>
    <submittedName>
        <fullName evidence="1">Uncharacterized protein</fullName>
    </submittedName>
</protein>
<proteinExistence type="predicted"/>
<sequence length="215" mass="23491">MTSHERGELSRTRASLHGVAELLLAGPQFETSRRIELRTRPAGFGTVTEPDLRVEADHLVMGSRRISMTGRTYDEIGADAGVTPRRLDDVYSDGPGLEVGDEVSIDRQAALFLARAFQDGDTALRRFCPGAEPVLWPEHFDIAIEVEQVTYGLSPGDSFLDEPYGYVSVSRRLGGEFWNAPFGAARALGSLGSTSALEEFFVAGREAWSESGHGW</sequence>
<name>A0A6J4MNH3_9ACTN</name>
<dbReference type="EMBL" id="CADCUJ010000099">
    <property type="protein sequence ID" value="CAA9362023.1"/>
    <property type="molecule type" value="Genomic_DNA"/>
</dbReference>
<dbReference type="AlphaFoldDB" id="A0A6J4MNH3"/>
<evidence type="ECO:0000313" key="1">
    <source>
        <dbReference type="EMBL" id="CAA9362023.1"/>
    </source>
</evidence>
<accession>A0A6J4MNH3</accession>